<reference evidence="1" key="1">
    <citation type="journal article" date="2022" name="bioRxiv">
        <title>Sequencing and chromosome-scale assembly of the giantPleurodeles waltlgenome.</title>
        <authorList>
            <person name="Brown T."/>
            <person name="Elewa A."/>
            <person name="Iarovenko S."/>
            <person name="Subramanian E."/>
            <person name="Araus A.J."/>
            <person name="Petzold A."/>
            <person name="Susuki M."/>
            <person name="Suzuki K.-i.T."/>
            <person name="Hayashi T."/>
            <person name="Toyoda A."/>
            <person name="Oliveira C."/>
            <person name="Osipova E."/>
            <person name="Leigh N.D."/>
            <person name="Simon A."/>
            <person name="Yun M.H."/>
        </authorList>
    </citation>
    <scope>NUCLEOTIDE SEQUENCE</scope>
    <source>
        <strain evidence="1">20211129_DDA</strain>
        <tissue evidence="1">Liver</tissue>
    </source>
</reference>
<evidence type="ECO:0000313" key="2">
    <source>
        <dbReference type="Proteomes" id="UP001066276"/>
    </source>
</evidence>
<evidence type="ECO:0000313" key="1">
    <source>
        <dbReference type="EMBL" id="KAJ1126237.1"/>
    </source>
</evidence>
<accession>A0AAV7PD41</accession>
<dbReference type="Proteomes" id="UP001066276">
    <property type="component" value="Chromosome 7"/>
</dbReference>
<protein>
    <submittedName>
        <fullName evidence="1">Uncharacterized protein</fullName>
    </submittedName>
</protein>
<dbReference type="AlphaFoldDB" id="A0AAV7PD41"/>
<dbReference type="EMBL" id="JANPWB010000011">
    <property type="protein sequence ID" value="KAJ1126237.1"/>
    <property type="molecule type" value="Genomic_DNA"/>
</dbReference>
<gene>
    <name evidence="1" type="ORF">NDU88_004645</name>
</gene>
<name>A0AAV7PD41_PLEWA</name>
<proteinExistence type="predicted"/>
<sequence>MLTIRRCQVADHQINTWVSRLDNCSSRKLCEVPRPHPLHPKSTRPLTPASWRIPAGCNHGPYPAGDLSGGQQDRGMDSMMASLTEDTRSMRLDITGFQSRVTALEQRMTTVETHWSFKEHTDWAPNVTMEPTTHDLS</sequence>
<comment type="caution">
    <text evidence="1">The sequence shown here is derived from an EMBL/GenBank/DDBJ whole genome shotgun (WGS) entry which is preliminary data.</text>
</comment>
<keyword evidence="2" id="KW-1185">Reference proteome</keyword>
<organism evidence="1 2">
    <name type="scientific">Pleurodeles waltl</name>
    <name type="common">Iberian ribbed newt</name>
    <dbReference type="NCBI Taxonomy" id="8319"/>
    <lineage>
        <taxon>Eukaryota</taxon>
        <taxon>Metazoa</taxon>
        <taxon>Chordata</taxon>
        <taxon>Craniata</taxon>
        <taxon>Vertebrata</taxon>
        <taxon>Euteleostomi</taxon>
        <taxon>Amphibia</taxon>
        <taxon>Batrachia</taxon>
        <taxon>Caudata</taxon>
        <taxon>Salamandroidea</taxon>
        <taxon>Salamandridae</taxon>
        <taxon>Pleurodelinae</taxon>
        <taxon>Pleurodeles</taxon>
    </lineage>
</organism>